<reference evidence="2 3" key="1">
    <citation type="submission" date="2019-07" db="EMBL/GenBank/DDBJ databases">
        <title>Complete genome of Thermococcus acidophilus.</title>
        <authorList>
            <person name="Li X."/>
        </authorList>
    </citation>
    <scope>NUCLEOTIDE SEQUENCE [LARGE SCALE GENOMIC DNA]</scope>
    <source>
        <strain evidence="2 3">SY113</strain>
    </source>
</reference>
<sequence>MNKEGITKFIRRKEVLGIFLVLFIVFGFYSVKLMSASPYMVTTHKIGTYREEGTLKHEAYLEPNDLYGYRLTMDNYPIPLVDRFLLTYTYRSQPPLSEGSYHIVVKAEYYVNKGSEEIVLWEEPLFDERGNLTDGGFTAEYVLDMKGFENTSKRISSELGVKRLKNRITIETTVTSTGSVGGREIRENFDHTVELVRDSTAELYYFTDTSKAEKRALTETVRTEKDASVLGITSDLGTAQTVTTVLALLMLIPLLGYVYTSRAPKDELAKIRPYMVKGAPGPVEKVVELKTPKDLETTFELIDKPILHYIEEDEEVYAIIDNGVSYEYRKLLPGEGKEAN</sequence>
<keyword evidence="1" id="KW-1133">Transmembrane helix</keyword>
<keyword evidence="1" id="KW-0472">Membrane</keyword>
<name>A0A5C0SNX5_9EURY</name>
<dbReference type="EMBL" id="CP041932">
    <property type="protein sequence ID" value="QEK14878.1"/>
    <property type="molecule type" value="Genomic_DNA"/>
</dbReference>
<gene>
    <name evidence="2" type="ORF">FPV09_07000</name>
</gene>
<dbReference type="Proteomes" id="UP000322631">
    <property type="component" value="Chromosome"/>
</dbReference>
<keyword evidence="1" id="KW-0812">Transmembrane</keyword>
<feature type="transmembrane region" description="Helical" evidence="1">
    <location>
        <begin position="15"/>
        <end position="31"/>
    </location>
</feature>
<evidence type="ECO:0000256" key="1">
    <source>
        <dbReference type="SAM" id="Phobius"/>
    </source>
</evidence>
<dbReference type="InterPro" id="IPR035185">
    <property type="entry name" value="DUF5305"/>
</dbReference>
<organism evidence="2 3">
    <name type="scientific">Thermococcus aciditolerans</name>
    <dbReference type="NCBI Taxonomy" id="2598455"/>
    <lineage>
        <taxon>Archaea</taxon>
        <taxon>Methanobacteriati</taxon>
        <taxon>Methanobacteriota</taxon>
        <taxon>Thermococci</taxon>
        <taxon>Thermococcales</taxon>
        <taxon>Thermococcaceae</taxon>
        <taxon>Thermococcus</taxon>
    </lineage>
</organism>
<dbReference type="KEGG" id="them:FPV09_07000"/>
<dbReference type="Pfam" id="PF17231">
    <property type="entry name" value="DUF5305"/>
    <property type="match status" value="1"/>
</dbReference>
<keyword evidence="3" id="KW-1185">Reference proteome</keyword>
<dbReference type="AlphaFoldDB" id="A0A5C0SNX5"/>
<evidence type="ECO:0000313" key="2">
    <source>
        <dbReference type="EMBL" id="QEK14878.1"/>
    </source>
</evidence>
<evidence type="ECO:0000313" key="3">
    <source>
        <dbReference type="Proteomes" id="UP000322631"/>
    </source>
</evidence>
<protein>
    <recommendedName>
        <fullName evidence="4">DUF5305 domain-containing protein</fullName>
    </recommendedName>
</protein>
<proteinExistence type="predicted"/>
<accession>A0A5C0SNX5</accession>
<evidence type="ECO:0008006" key="4">
    <source>
        <dbReference type="Google" id="ProtNLM"/>
    </source>
</evidence>